<evidence type="ECO:0008006" key="3">
    <source>
        <dbReference type="Google" id="ProtNLM"/>
    </source>
</evidence>
<dbReference type="Gramene" id="ERN16690">
    <property type="protein sequence ID" value="ERN16690"/>
    <property type="gene ID" value="AMTR_s00051p00205990"/>
</dbReference>
<dbReference type="HOGENOM" id="CLU_169891_0_0_1"/>
<accession>U5D375</accession>
<dbReference type="PANTHER" id="PTHR46033">
    <property type="entry name" value="PROTEIN MAIN-LIKE 2"/>
    <property type="match status" value="1"/>
</dbReference>
<dbReference type="GO" id="GO:0010073">
    <property type="term" value="P:meristem maintenance"/>
    <property type="evidence" value="ECO:0007669"/>
    <property type="project" value="InterPro"/>
</dbReference>
<evidence type="ECO:0000313" key="2">
    <source>
        <dbReference type="Proteomes" id="UP000017836"/>
    </source>
</evidence>
<dbReference type="PANTHER" id="PTHR46033:SF1">
    <property type="entry name" value="PROTEIN MAIN-LIKE 2"/>
    <property type="match status" value="1"/>
</dbReference>
<proteinExistence type="predicted"/>
<gene>
    <name evidence="1" type="ORF">AMTR_s00051p00205990</name>
</gene>
<evidence type="ECO:0000313" key="1">
    <source>
        <dbReference type="EMBL" id="ERN16690.1"/>
    </source>
</evidence>
<dbReference type="Proteomes" id="UP000017836">
    <property type="component" value="Unassembled WGS sequence"/>
</dbReference>
<reference evidence="2" key="1">
    <citation type="journal article" date="2013" name="Science">
        <title>The Amborella genome and the evolution of flowering plants.</title>
        <authorList>
            <consortium name="Amborella Genome Project"/>
        </authorList>
    </citation>
    <scope>NUCLEOTIDE SEQUENCE [LARGE SCALE GENOMIC DNA]</scope>
</reference>
<name>U5D375_AMBTC</name>
<sequence length="116" mass="13573">MIEDEQEVFREEVDLSIDRGPLSNSEIYSLWAFLAYLFREFLFVDRSKGRAHLSVVWATKRLDYLKRVAWGLVIVGWLHHHLCSVAKGARYLGGFSIFLQFWALEHHYSLPSSQVD</sequence>
<dbReference type="InterPro" id="IPR044824">
    <property type="entry name" value="MAIN-like"/>
</dbReference>
<dbReference type="AlphaFoldDB" id="U5D375"/>
<protein>
    <recommendedName>
        <fullName evidence="3">Aminotransferase-like plant mobile domain-containing protein</fullName>
    </recommendedName>
</protein>
<keyword evidence="2" id="KW-1185">Reference proteome</keyword>
<organism evidence="1 2">
    <name type="scientific">Amborella trichopoda</name>
    <dbReference type="NCBI Taxonomy" id="13333"/>
    <lineage>
        <taxon>Eukaryota</taxon>
        <taxon>Viridiplantae</taxon>
        <taxon>Streptophyta</taxon>
        <taxon>Embryophyta</taxon>
        <taxon>Tracheophyta</taxon>
        <taxon>Spermatophyta</taxon>
        <taxon>Magnoliopsida</taxon>
        <taxon>Amborellales</taxon>
        <taxon>Amborellaceae</taxon>
        <taxon>Amborella</taxon>
    </lineage>
</organism>
<dbReference type="EMBL" id="KI392418">
    <property type="protein sequence ID" value="ERN16690.1"/>
    <property type="molecule type" value="Genomic_DNA"/>
</dbReference>